<dbReference type="PANTHER" id="PTHR36933">
    <property type="entry name" value="SLL0788 PROTEIN"/>
    <property type="match status" value="1"/>
</dbReference>
<dbReference type="EMBL" id="BAABGX010000001">
    <property type="protein sequence ID" value="GAA4295636.1"/>
    <property type="molecule type" value="Genomic_DNA"/>
</dbReference>
<evidence type="ECO:0000313" key="4">
    <source>
        <dbReference type="EMBL" id="GAA4295636.1"/>
    </source>
</evidence>
<proteinExistence type="predicted"/>
<protein>
    <recommendedName>
        <fullName evidence="3">DUF305 domain-containing protein</fullName>
    </recommendedName>
</protein>
<gene>
    <name evidence="4" type="ORF">GCM10023183_01700</name>
</gene>
<evidence type="ECO:0000256" key="1">
    <source>
        <dbReference type="SAM" id="MobiDB-lite"/>
    </source>
</evidence>
<dbReference type="RefSeq" id="WP_345161363.1">
    <property type="nucleotide sequence ID" value="NZ_BAABGX010000001.1"/>
</dbReference>
<feature type="domain" description="DUF305" evidence="3">
    <location>
        <begin position="36"/>
        <end position="128"/>
    </location>
</feature>
<keyword evidence="2" id="KW-0732">Signal</keyword>
<keyword evidence="5" id="KW-1185">Reference proteome</keyword>
<feature type="domain" description="DUF305" evidence="3">
    <location>
        <begin position="134"/>
        <end position="217"/>
    </location>
</feature>
<evidence type="ECO:0000259" key="3">
    <source>
        <dbReference type="Pfam" id="PF03713"/>
    </source>
</evidence>
<dbReference type="Proteomes" id="UP001501844">
    <property type="component" value="Unassembled WGS sequence"/>
</dbReference>
<reference evidence="5" key="1">
    <citation type="journal article" date="2019" name="Int. J. Syst. Evol. Microbiol.">
        <title>The Global Catalogue of Microorganisms (GCM) 10K type strain sequencing project: providing services to taxonomists for standard genome sequencing and annotation.</title>
        <authorList>
            <consortium name="The Broad Institute Genomics Platform"/>
            <consortium name="The Broad Institute Genome Sequencing Center for Infectious Disease"/>
            <person name="Wu L."/>
            <person name="Ma J."/>
        </authorList>
    </citation>
    <scope>NUCLEOTIDE SEQUENCE [LARGE SCALE GENOMIC DNA]</scope>
    <source>
        <strain evidence="5">JCM 17917</strain>
    </source>
</reference>
<comment type="caution">
    <text evidence="4">The sequence shown here is derived from an EMBL/GenBank/DDBJ whole genome shotgun (WGS) entry which is preliminary data.</text>
</comment>
<dbReference type="Gene3D" id="1.20.1260.10">
    <property type="match status" value="2"/>
</dbReference>
<feature type="signal peptide" evidence="2">
    <location>
        <begin position="1"/>
        <end position="23"/>
    </location>
</feature>
<accession>A0ABP8F5N0</accession>
<dbReference type="PROSITE" id="PS51257">
    <property type="entry name" value="PROKAR_LIPOPROTEIN"/>
    <property type="match status" value="1"/>
</dbReference>
<feature type="compositionally biased region" description="Polar residues" evidence="1">
    <location>
        <begin position="26"/>
        <end position="39"/>
    </location>
</feature>
<dbReference type="InterPro" id="IPR012347">
    <property type="entry name" value="Ferritin-like"/>
</dbReference>
<name>A0ABP8F5N0_9BACT</name>
<evidence type="ECO:0000256" key="2">
    <source>
        <dbReference type="SAM" id="SignalP"/>
    </source>
</evidence>
<feature type="chain" id="PRO_5045982123" description="DUF305 domain-containing protein" evidence="2">
    <location>
        <begin position="24"/>
        <end position="222"/>
    </location>
</feature>
<dbReference type="Pfam" id="PF03713">
    <property type="entry name" value="DUF305"/>
    <property type="match status" value="2"/>
</dbReference>
<evidence type="ECO:0000313" key="5">
    <source>
        <dbReference type="Proteomes" id="UP001501844"/>
    </source>
</evidence>
<dbReference type="InterPro" id="IPR005183">
    <property type="entry name" value="DUF305_CopM-like"/>
</dbReference>
<organism evidence="4 5">
    <name type="scientific">Nibribacter koreensis</name>
    <dbReference type="NCBI Taxonomy" id="1084519"/>
    <lineage>
        <taxon>Bacteria</taxon>
        <taxon>Pseudomonadati</taxon>
        <taxon>Bacteroidota</taxon>
        <taxon>Cytophagia</taxon>
        <taxon>Cytophagales</taxon>
        <taxon>Hymenobacteraceae</taxon>
        <taxon>Nibribacter</taxon>
    </lineage>
</organism>
<dbReference type="PANTHER" id="PTHR36933:SF1">
    <property type="entry name" value="SLL0788 PROTEIN"/>
    <property type="match status" value="1"/>
</dbReference>
<sequence length="222" mass="24735">MKKRNYKYAAVLFLSGASCLFSACGQNSDKTSTTSQEEQTMADHNMGDGGASSNKMMDLMHENMTDMQKVQMTGDPDHDFALLMAVHHEGALTMAQEQVDAGKDTALVNIAKATLLMQKEEIDRLQKFADAQKNSTGDTAKTMRMMAPMKDMMTQMNHNTKGGTDHHFATLMSLHHQSGIDMAKAYIPMAKSVEIKAMAQKIINDQQKEKQLLDNWLKQNNL</sequence>
<feature type="region of interest" description="Disordered" evidence="1">
    <location>
        <begin position="26"/>
        <end position="53"/>
    </location>
</feature>